<evidence type="ECO:0000313" key="3">
    <source>
        <dbReference type="Proteomes" id="UP000675379"/>
    </source>
</evidence>
<evidence type="ECO:0000256" key="1">
    <source>
        <dbReference type="SAM" id="Phobius"/>
    </source>
</evidence>
<reference evidence="2" key="1">
    <citation type="submission" date="2021-04" db="EMBL/GenBank/DDBJ databases">
        <title>Proteiniclasticum sedimins sp. nov., an obligate anaerobic bacterium isolated from anaerobic sludge.</title>
        <authorList>
            <person name="Liu J."/>
        </authorList>
    </citation>
    <scope>NUCLEOTIDE SEQUENCE</scope>
    <source>
        <strain evidence="2">BAD-10</strain>
    </source>
</reference>
<dbReference type="AlphaFoldDB" id="A0A941HRB9"/>
<dbReference type="Proteomes" id="UP000675379">
    <property type="component" value="Unassembled WGS sequence"/>
</dbReference>
<dbReference type="RefSeq" id="WP_211802254.1">
    <property type="nucleotide sequence ID" value="NZ_JAGSCS010000015.1"/>
</dbReference>
<comment type="caution">
    <text evidence="2">The sequence shown here is derived from an EMBL/GenBank/DDBJ whole genome shotgun (WGS) entry which is preliminary data.</text>
</comment>
<feature type="transmembrane region" description="Helical" evidence="1">
    <location>
        <begin position="9"/>
        <end position="26"/>
    </location>
</feature>
<organism evidence="2 3">
    <name type="scientific">Proteiniclasticum sediminis</name>
    <dbReference type="NCBI Taxonomy" id="2804028"/>
    <lineage>
        <taxon>Bacteria</taxon>
        <taxon>Bacillati</taxon>
        <taxon>Bacillota</taxon>
        <taxon>Clostridia</taxon>
        <taxon>Eubacteriales</taxon>
        <taxon>Clostridiaceae</taxon>
        <taxon>Proteiniclasticum</taxon>
    </lineage>
</organism>
<gene>
    <name evidence="2" type="ORF">KCG48_10890</name>
</gene>
<protein>
    <submittedName>
        <fullName evidence="2">DUF2752 domain-containing protein</fullName>
    </submittedName>
</protein>
<dbReference type="Pfam" id="PF10825">
    <property type="entry name" value="DUF2752"/>
    <property type="match status" value="1"/>
</dbReference>
<keyword evidence="3" id="KW-1185">Reference proteome</keyword>
<proteinExistence type="predicted"/>
<feature type="transmembrane region" description="Helical" evidence="1">
    <location>
        <begin position="85"/>
        <end position="105"/>
    </location>
</feature>
<sequence>MEKERRKGLGILILLGGFSLLFVYYVQGSLCIFYQLFGIPCPSCGMTRAFLHFLQGDLQEAFRFHPLFPLVPLLLLSYLKNWQKLLVGIGILFIALWVLRLALYFPHTEPMNYNHQSLAALIIQWIKE</sequence>
<keyword evidence="1" id="KW-0812">Transmembrane</keyword>
<dbReference type="InterPro" id="IPR021215">
    <property type="entry name" value="DUF2752"/>
</dbReference>
<dbReference type="EMBL" id="JAGSCS010000015">
    <property type="protein sequence ID" value="MBR0576835.1"/>
    <property type="molecule type" value="Genomic_DNA"/>
</dbReference>
<keyword evidence="1" id="KW-0472">Membrane</keyword>
<feature type="transmembrane region" description="Helical" evidence="1">
    <location>
        <begin position="61"/>
        <end position="79"/>
    </location>
</feature>
<evidence type="ECO:0000313" key="2">
    <source>
        <dbReference type="EMBL" id="MBR0576835.1"/>
    </source>
</evidence>
<keyword evidence="1" id="KW-1133">Transmembrane helix</keyword>
<name>A0A941HRB9_9CLOT</name>
<accession>A0A941HRB9</accession>